<sequence length="853" mass="100756">MEIVSASVSVSQGSFEPYEESTTRSKSQQVAQDPEIAMIGDDSEGQIERSLYYFKPPKGTPKKYIDSIKRESSKNLKLIVKGIMFVEKQLKYLDGEEEQKNDSFSINPLDQFYPEKSRNKDSSIKVKADTSKLPFIPAIKLEQIKIMSQTQSDNNFKEILQQYKEEFKQVFKGFDSKIDPKSIQDDIKKQKSNRYYTLMKNMKYVGHMNPYKRNNPDLDELRGKLEGEQFAKIQKKLAKIDQDKNQIPEENHQLMIPDSQDANIGRSNSLQQLFHNEVESNRRTSKRNLTSRNTSLSLQKKIKQNQSIDMIYFDSKLNSSRIPPKVYRLHESTPLHETKLVSPYTIKDITQKDSDIKKVFEQIAPEKFKKKKKIFNQVKKIKEESEINVSDVDYSPNYSQTKKAYQRDVSQIFTQKFISEMNTNEKQNLDQSMNNMKIKSRRESKNATNMSYNPDYYDMNSTFRQDHSLNLSKSKFNPNQSRFNLKSVLKNAKSLKTIEKIDSKLIKPFITPKDDALSVLKKFQDLHRYNMHNTMRKINTMGRKEFKAQEDLTYEDFYLKNKNTVSKQLDEDHSMSKFRLDEKKIPEKLLNQMVYNVERDKLEQKQRNLQELTLEIQKSLNKSQSNINLPNLKLPMMSPTSKQPEIHNQYVKSLNQSLDKIQSVSPKKKIVEFGPLSFYKFKDMFPNKKQDYDKMVQDPQLVGSEQTLKSYNKVLKHVLSDTHNLIVEKKLKERDLQLREQEKLVELQLKHKNVDQEQDKQQEDRIKQIFKRQLKLLQKNPLYQVNYKREHTIQDSKIVRENAILDAKVIKMQNQQNDDSQISEQMEKRDMFLNRAHKQDRKRFLLEHKIINR</sequence>
<accession>A0A078ARX9</accession>
<feature type="coiled-coil region" evidence="1">
    <location>
        <begin position="595"/>
        <end position="622"/>
    </location>
</feature>
<dbReference type="AlphaFoldDB" id="A0A078ARX9"/>
<evidence type="ECO:0000256" key="2">
    <source>
        <dbReference type="SAM" id="MobiDB-lite"/>
    </source>
</evidence>
<evidence type="ECO:0000313" key="3">
    <source>
        <dbReference type="EMBL" id="CDW84929.1"/>
    </source>
</evidence>
<protein>
    <submittedName>
        <fullName evidence="3">Uncharacterized protein</fullName>
    </submittedName>
</protein>
<reference evidence="3 4" key="1">
    <citation type="submission" date="2014-06" db="EMBL/GenBank/DDBJ databases">
        <authorList>
            <person name="Swart Estienne"/>
        </authorList>
    </citation>
    <scope>NUCLEOTIDE SEQUENCE [LARGE SCALE GENOMIC DNA]</scope>
    <source>
        <strain evidence="3 4">130c</strain>
    </source>
</reference>
<feature type="compositionally biased region" description="Polar residues" evidence="2">
    <location>
        <begin position="1"/>
        <end position="14"/>
    </location>
</feature>
<gene>
    <name evidence="3" type="primary">Contig13254.g14140</name>
    <name evidence="3" type="ORF">STYLEM_13998</name>
</gene>
<name>A0A078ARX9_STYLE</name>
<feature type="compositionally biased region" description="Basic and acidic residues" evidence="2">
    <location>
        <begin position="113"/>
        <end position="124"/>
    </location>
</feature>
<feature type="region of interest" description="Disordered" evidence="2">
    <location>
        <begin position="277"/>
        <end position="297"/>
    </location>
</feature>
<feature type="compositionally biased region" description="Polar residues" evidence="2">
    <location>
        <begin position="287"/>
        <end position="297"/>
    </location>
</feature>
<keyword evidence="4" id="KW-1185">Reference proteome</keyword>
<organism evidence="3 4">
    <name type="scientific">Stylonychia lemnae</name>
    <name type="common">Ciliate</name>
    <dbReference type="NCBI Taxonomy" id="5949"/>
    <lineage>
        <taxon>Eukaryota</taxon>
        <taxon>Sar</taxon>
        <taxon>Alveolata</taxon>
        <taxon>Ciliophora</taxon>
        <taxon>Intramacronucleata</taxon>
        <taxon>Spirotrichea</taxon>
        <taxon>Stichotrichia</taxon>
        <taxon>Sporadotrichida</taxon>
        <taxon>Oxytrichidae</taxon>
        <taxon>Stylonychinae</taxon>
        <taxon>Stylonychia</taxon>
    </lineage>
</organism>
<keyword evidence="1" id="KW-0175">Coiled coil</keyword>
<dbReference type="Proteomes" id="UP000039865">
    <property type="component" value="Unassembled WGS sequence"/>
</dbReference>
<feature type="region of interest" description="Disordered" evidence="2">
    <location>
        <begin position="1"/>
        <end position="41"/>
    </location>
</feature>
<proteinExistence type="predicted"/>
<dbReference type="EMBL" id="CCKQ01013287">
    <property type="protein sequence ID" value="CDW84929.1"/>
    <property type="molecule type" value="Genomic_DNA"/>
</dbReference>
<feature type="region of interest" description="Disordered" evidence="2">
    <location>
        <begin position="104"/>
        <end position="124"/>
    </location>
</feature>
<evidence type="ECO:0000313" key="4">
    <source>
        <dbReference type="Proteomes" id="UP000039865"/>
    </source>
</evidence>
<evidence type="ECO:0000256" key="1">
    <source>
        <dbReference type="SAM" id="Coils"/>
    </source>
</evidence>
<dbReference type="InParanoid" id="A0A078ARX9"/>